<evidence type="ECO:0000259" key="2">
    <source>
        <dbReference type="Pfam" id="PF24800"/>
    </source>
</evidence>
<gene>
    <name evidence="3" type="ORF">OH76DRAFT_1477897</name>
</gene>
<feature type="transmembrane region" description="Helical" evidence="1">
    <location>
        <begin position="66"/>
        <end position="86"/>
    </location>
</feature>
<dbReference type="Pfam" id="PF24800">
    <property type="entry name" value="DUF7702"/>
    <property type="match status" value="1"/>
</dbReference>
<keyword evidence="1" id="KW-0472">Membrane</keyword>
<name>A0A371DUW2_9APHY</name>
<keyword evidence="1" id="KW-1133">Transmembrane helix</keyword>
<dbReference type="InterPro" id="IPR056119">
    <property type="entry name" value="DUF7702"/>
</dbReference>
<sequence length="137" mass="14461">MATLGFLRSNPVEYSLEEIPLVTTGLKLVSVVETIGLALTVSGGVSAGNATPQSSLDSATTQRHDGVVLFALMYVGAVGLTVLCWQRRARILRHRRQLLKGVAATLPFIGFRVLYGLLGGFAPSPDDRGRQAGPVGA</sequence>
<keyword evidence="1" id="KW-0812">Transmembrane</keyword>
<feature type="domain" description="DUF7702" evidence="2">
    <location>
        <begin position="19"/>
        <end position="122"/>
    </location>
</feature>
<keyword evidence="4" id="KW-1185">Reference proteome</keyword>
<dbReference type="EMBL" id="KZ857381">
    <property type="protein sequence ID" value="RDX56258.1"/>
    <property type="molecule type" value="Genomic_DNA"/>
</dbReference>
<protein>
    <recommendedName>
        <fullName evidence="2">DUF7702 domain-containing protein</fullName>
    </recommendedName>
</protein>
<dbReference type="OrthoDB" id="2560628at2759"/>
<reference evidence="3 4" key="1">
    <citation type="journal article" date="2018" name="Biotechnol. Biofuels">
        <title>Integrative visual omics of the white-rot fungus Polyporus brumalis exposes the biotechnological potential of its oxidative enzymes for delignifying raw plant biomass.</title>
        <authorList>
            <person name="Miyauchi S."/>
            <person name="Rancon A."/>
            <person name="Drula E."/>
            <person name="Hage H."/>
            <person name="Chaduli D."/>
            <person name="Favel A."/>
            <person name="Grisel S."/>
            <person name="Henrissat B."/>
            <person name="Herpoel-Gimbert I."/>
            <person name="Ruiz-Duenas F.J."/>
            <person name="Chevret D."/>
            <person name="Hainaut M."/>
            <person name="Lin J."/>
            <person name="Wang M."/>
            <person name="Pangilinan J."/>
            <person name="Lipzen A."/>
            <person name="Lesage-Meessen L."/>
            <person name="Navarro D."/>
            <person name="Riley R."/>
            <person name="Grigoriev I.V."/>
            <person name="Zhou S."/>
            <person name="Raouche S."/>
            <person name="Rosso M.N."/>
        </authorList>
    </citation>
    <scope>NUCLEOTIDE SEQUENCE [LARGE SCALE GENOMIC DNA]</scope>
    <source>
        <strain evidence="3 4">BRFM 1820</strain>
    </source>
</reference>
<evidence type="ECO:0000313" key="3">
    <source>
        <dbReference type="EMBL" id="RDX56258.1"/>
    </source>
</evidence>
<feature type="transmembrane region" description="Helical" evidence="1">
    <location>
        <begin position="98"/>
        <end position="118"/>
    </location>
</feature>
<accession>A0A371DUW2</accession>
<dbReference type="Proteomes" id="UP000256964">
    <property type="component" value="Unassembled WGS sequence"/>
</dbReference>
<proteinExistence type="predicted"/>
<evidence type="ECO:0000313" key="4">
    <source>
        <dbReference type="Proteomes" id="UP000256964"/>
    </source>
</evidence>
<evidence type="ECO:0000256" key="1">
    <source>
        <dbReference type="SAM" id="Phobius"/>
    </source>
</evidence>
<organism evidence="3 4">
    <name type="scientific">Lentinus brumalis</name>
    <dbReference type="NCBI Taxonomy" id="2498619"/>
    <lineage>
        <taxon>Eukaryota</taxon>
        <taxon>Fungi</taxon>
        <taxon>Dikarya</taxon>
        <taxon>Basidiomycota</taxon>
        <taxon>Agaricomycotina</taxon>
        <taxon>Agaricomycetes</taxon>
        <taxon>Polyporales</taxon>
        <taxon>Polyporaceae</taxon>
        <taxon>Lentinus</taxon>
    </lineage>
</organism>
<dbReference type="AlphaFoldDB" id="A0A371DUW2"/>